<evidence type="ECO:0000256" key="1">
    <source>
        <dbReference type="ARBA" id="ARBA00004418"/>
    </source>
</evidence>
<dbReference type="EMBL" id="FPBO01000003">
    <property type="protein sequence ID" value="SFU43407.1"/>
    <property type="molecule type" value="Genomic_DNA"/>
</dbReference>
<evidence type="ECO:0000256" key="3">
    <source>
        <dbReference type="ARBA" id="ARBA00022729"/>
    </source>
</evidence>
<evidence type="ECO:0000256" key="2">
    <source>
        <dbReference type="ARBA" id="ARBA00010742"/>
    </source>
</evidence>
<keyword evidence="3 4" id="KW-0732">Signal</keyword>
<protein>
    <submittedName>
        <fullName evidence="6">ABC-type nitrate/sulfonate/bicarbonate transport system, substrate-binding protein</fullName>
    </submittedName>
</protein>
<dbReference type="RefSeq" id="WP_093553829.1">
    <property type="nucleotide sequence ID" value="NZ_FPBO01000003.1"/>
</dbReference>
<dbReference type="GO" id="GO:0042597">
    <property type="term" value="C:periplasmic space"/>
    <property type="evidence" value="ECO:0007669"/>
    <property type="project" value="UniProtKB-SubCell"/>
</dbReference>
<evidence type="ECO:0000313" key="6">
    <source>
        <dbReference type="EMBL" id="SFU43407.1"/>
    </source>
</evidence>
<keyword evidence="7" id="KW-1185">Reference proteome</keyword>
<dbReference type="SMART" id="SM00062">
    <property type="entry name" value="PBPb"/>
    <property type="match status" value="1"/>
</dbReference>
<dbReference type="SUPFAM" id="SSF53850">
    <property type="entry name" value="Periplasmic binding protein-like II"/>
    <property type="match status" value="1"/>
</dbReference>
<organism evidence="6 7">
    <name type="scientific">Pseudoduganella namucuonensis</name>
    <dbReference type="NCBI Taxonomy" id="1035707"/>
    <lineage>
        <taxon>Bacteria</taxon>
        <taxon>Pseudomonadati</taxon>
        <taxon>Pseudomonadota</taxon>
        <taxon>Betaproteobacteria</taxon>
        <taxon>Burkholderiales</taxon>
        <taxon>Oxalobacteraceae</taxon>
        <taxon>Telluria group</taxon>
        <taxon>Pseudoduganella</taxon>
    </lineage>
</organism>
<dbReference type="PANTHER" id="PTHR30024">
    <property type="entry name" value="ALIPHATIC SULFONATES-BINDING PROTEIN-RELATED"/>
    <property type="match status" value="1"/>
</dbReference>
<dbReference type="Proteomes" id="UP000199391">
    <property type="component" value="Unassembled WGS sequence"/>
</dbReference>
<dbReference type="Pfam" id="PF09084">
    <property type="entry name" value="NMT1"/>
    <property type="match status" value="1"/>
</dbReference>
<dbReference type="STRING" id="1035707.SAMN05216552_100343"/>
<sequence>MNRIKRIALTLVLACVAGVSAAAEKPIELIIFPGGSNWPLWVAQDKGFFAAEGVAVNVTPTPNSVFQLTNLIDGKFDIAMTAIDNLVAYREGQGEVPDKVGADLVAVMGGDRGFLKLVAAPGVQSIAGLRGKTVSVDAKSTGYAAVLFELLERGGLREGDYAVERAGGVLQRFQALMEGRQSATMLVSPFELQAQARGFTVLESVADSLGAYQGAVAGVRQGWARQNQARLEGFIRAYVKGVEWLYDPAHKEEALRIFQNRVPNSNPAMAEAAFGVLVNEQSGFQRRAALDPAGLEQVLKLRGKWGVPRKDMGSPSTYYDRGYYDRAIGR</sequence>
<dbReference type="GO" id="GO:0042918">
    <property type="term" value="P:alkanesulfonate transmembrane transport"/>
    <property type="evidence" value="ECO:0007669"/>
    <property type="project" value="TreeGrafter"/>
</dbReference>
<dbReference type="Gene3D" id="3.40.190.10">
    <property type="entry name" value="Periplasmic binding protein-like II"/>
    <property type="match status" value="2"/>
</dbReference>
<dbReference type="PANTHER" id="PTHR30024:SF47">
    <property type="entry name" value="TAURINE-BINDING PERIPLASMIC PROTEIN"/>
    <property type="match status" value="1"/>
</dbReference>
<proteinExistence type="inferred from homology"/>
<gene>
    <name evidence="6" type="ORF">SAMN05216552_100343</name>
</gene>
<evidence type="ECO:0000259" key="5">
    <source>
        <dbReference type="SMART" id="SM00062"/>
    </source>
</evidence>
<evidence type="ECO:0000313" key="7">
    <source>
        <dbReference type="Proteomes" id="UP000199391"/>
    </source>
</evidence>
<feature type="signal peptide" evidence="4">
    <location>
        <begin position="1"/>
        <end position="22"/>
    </location>
</feature>
<comment type="subcellular location">
    <subcellularLocation>
        <location evidence="1">Periplasm</location>
    </subcellularLocation>
</comment>
<dbReference type="InterPro" id="IPR015168">
    <property type="entry name" value="SsuA/THI5"/>
</dbReference>
<name>A0A1I7G4K9_9BURK</name>
<reference evidence="7" key="1">
    <citation type="submission" date="2016-10" db="EMBL/GenBank/DDBJ databases">
        <authorList>
            <person name="Varghese N."/>
            <person name="Submissions S."/>
        </authorList>
    </citation>
    <scope>NUCLEOTIDE SEQUENCE [LARGE SCALE GENOMIC DNA]</scope>
    <source>
        <strain evidence="7">CGMCC 1.11014</strain>
    </source>
</reference>
<evidence type="ECO:0000256" key="4">
    <source>
        <dbReference type="SAM" id="SignalP"/>
    </source>
</evidence>
<feature type="chain" id="PRO_5011561954" evidence="4">
    <location>
        <begin position="23"/>
        <end position="330"/>
    </location>
</feature>
<feature type="domain" description="Solute-binding protein family 3/N-terminal" evidence="5">
    <location>
        <begin position="28"/>
        <end position="248"/>
    </location>
</feature>
<comment type="similarity">
    <text evidence="2">Belongs to the bacterial solute-binding protein SsuA/TauA family.</text>
</comment>
<dbReference type="AlphaFoldDB" id="A0A1I7G4K9"/>
<accession>A0A1I7G4K9</accession>
<dbReference type="InterPro" id="IPR001638">
    <property type="entry name" value="Solute-binding_3/MltF_N"/>
</dbReference>
<dbReference type="OrthoDB" id="6545503at2"/>